<name>A0A132B354_MOLSC</name>
<reference evidence="1 2" key="1">
    <citation type="submission" date="2015-10" db="EMBL/GenBank/DDBJ databases">
        <title>Full genome of DAOMC 229536 Phialocephala scopiformis, a fungal endophyte of spruce producing the potent anti-insectan compound rugulosin.</title>
        <authorList>
            <consortium name="DOE Joint Genome Institute"/>
            <person name="Walker A.K."/>
            <person name="Frasz S.L."/>
            <person name="Seifert K.A."/>
            <person name="Miller J.D."/>
            <person name="Mondo S.J."/>
            <person name="Labutti K."/>
            <person name="Lipzen A."/>
            <person name="Dockter R."/>
            <person name="Kennedy M."/>
            <person name="Grigoriev I.V."/>
            <person name="Spatafora J.W."/>
        </authorList>
    </citation>
    <scope>NUCLEOTIDE SEQUENCE [LARGE SCALE GENOMIC DNA]</scope>
    <source>
        <strain evidence="1 2">CBS 120377</strain>
    </source>
</reference>
<dbReference type="KEGG" id="psco:LY89DRAFT_692181"/>
<dbReference type="AlphaFoldDB" id="A0A132B354"/>
<evidence type="ECO:0000313" key="1">
    <source>
        <dbReference type="EMBL" id="KUJ06826.1"/>
    </source>
</evidence>
<organism evidence="1 2">
    <name type="scientific">Mollisia scopiformis</name>
    <name type="common">Conifer needle endophyte fungus</name>
    <name type="synonym">Phialocephala scopiformis</name>
    <dbReference type="NCBI Taxonomy" id="149040"/>
    <lineage>
        <taxon>Eukaryota</taxon>
        <taxon>Fungi</taxon>
        <taxon>Dikarya</taxon>
        <taxon>Ascomycota</taxon>
        <taxon>Pezizomycotina</taxon>
        <taxon>Leotiomycetes</taxon>
        <taxon>Helotiales</taxon>
        <taxon>Mollisiaceae</taxon>
        <taxon>Mollisia</taxon>
    </lineage>
</organism>
<gene>
    <name evidence="1" type="ORF">LY89DRAFT_692181</name>
</gene>
<evidence type="ECO:0000313" key="2">
    <source>
        <dbReference type="Proteomes" id="UP000070700"/>
    </source>
</evidence>
<keyword evidence="2" id="KW-1185">Reference proteome</keyword>
<dbReference type="EMBL" id="KQ947443">
    <property type="protein sequence ID" value="KUJ06826.1"/>
    <property type="molecule type" value="Genomic_DNA"/>
</dbReference>
<dbReference type="GeneID" id="28826208"/>
<accession>A0A132B354</accession>
<proteinExistence type="predicted"/>
<dbReference type="InParanoid" id="A0A132B354"/>
<dbReference type="Proteomes" id="UP000070700">
    <property type="component" value="Unassembled WGS sequence"/>
</dbReference>
<sequence length="230" mass="25930">MLSRLKHPFTDTELMLRLEEKFQCKVDNIPLGSLVRNTKSPVKTRICRPNSKMGRVGFGQVGLGRVGMNDLPSSYAAGLSELSDMTEVDRKHGSLFQPKYVYTSRITASSCYIRTCKINRHRLESILQMDEPRVAKERLDAFLEERDLYLVIDYKSAVDPEVKITRKKDIKAANARTSVLVDTFLHGASRGETNSWSKCYDHGTSGPWARQAGNLDLWWALGHVVDHGGS</sequence>
<dbReference type="OrthoDB" id="10427443at2759"/>
<dbReference type="RefSeq" id="XP_018061181.1">
    <property type="nucleotide sequence ID" value="XM_018216482.1"/>
</dbReference>
<protein>
    <submittedName>
        <fullName evidence="1">Uncharacterized protein</fullName>
    </submittedName>
</protein>